<name>A0A6N8L4I1_9SPHI</name>
<dbReference type="Gene3D" id="1.50.10.100">
    <property type="entry name" value="Chondroitin AC/alginate lyase"/>
    <property type="match status" value="1"/>
</dbReference>
<dbReference type="RefSeq" id="WP_160369400.1">
    <property type="nucleotide sequence ID" value="NZ_WSQA01000008.1"/>
</dbReference>
<dbReference type="PANTHER" id="PTHR39210:SF1">
    <property type="entry name" value="HEPARIN-SULFATE LYASE"/>
    <property type="match status" value="1"/>
</dbReference>
<dbReference type="AlphaFoldDB" id="A0A6N8L4I1"/>
<keyword evidence="2 5" id="KW-0732">Signal</keyword>
<dbReference type="PANTHER" id="PTHR39210">
    <property type="entry name" value="HEPARIN-SULFATE LYASE"/>
    <property type="match status" value="1"/>
</dbReference>
<reference evidence="7 8" key="1">
    <citation type="submission" date="2019-12" db="EMBL/GenBank/DDBJ databases">
        <authorList>
            <person name="Dong K."/>
        </authorList>
    </citation>
    <scope>NUCLEOTIDE SEQUENCE [LARGE SCALE GENOMIC DNA]</scope>
    <source>
        <strain evidence="7 8">JCM 31225</strain>
    </source>
</reference>
<comment type="caution">
    <text evidence="7">The sequence shown here is derived from an EMBL/GenBank/DDBJ whole genome shotgun (WGS) entry which is preliminary data.</text>
</comment>
<evidence type="ECO:0000256" key="1">
    <source>
        <dbReference type="ARBA" id="ARBA00004418"/>
    </source>
</evidence>
<feature type="chain" id="PRO_5027026153" evidence="5">
    <location>
        <begin position="20"/>
        <end position="638"/>
    </location>
</feature>
<dbReference type="InterPro" id="IPR008929">
    <property type="entry name" value="Chondroitin_lyas"/>
</dbReference>
<keyword evidence="8" id="KW-1185">Reference proteome</keyword>
<protein>
    <submittedName>
        <fullName evidence="7">Heparinase</fullName>
    </submittedName>
</protein>
<feature type="domain" description="Heparinase II/III-like C-terminal" evidence="6">
    <location>
        <begin position="411"/>
        <end position="569"/>
    </location>
</feature>
<dbReference type="Gene3D" id="2.70.98.70">
    <property type="match status" value="1"/>
</dbReference>
<dbReference type="OrthoDB" id="9793856at2"/>
<evidence type="ECO:0000256" key="3">
    <source>
        <dbReference type="ARBA" id="ARBA00022764"/>
    </source>
</evidence>
<comment type="subcellular location">
    <subcellularLocation>
        <location evidence="1">Periplasm</location>
    </subcellularLocation>
</comment>
<dbReference type="Proteomes" id="UP000435036">
    <property type="component" value="Unassembled WGS sequence"/>
</dbReference>
<dbReference type="InterPro" id="IPR012480">
    <property type="entry name" value="Hepar_II_III_C"/>
</dbReference>
<evidence type="ECO:0000256" key="4">
    <source>
        <dbReference type="ARBA" id="ARBA00023239"/>
    </source>
</evidence>
<dbReference type="Pfam" id="PF07940">
    <property type="entry name" value="Hepar_II_III_C"/>
    <property type="match status" value="1"/>
</dbReference>
<accession>A0A6N8L4I1</accession>
<evidence type="ECO:0000259" key="6">
    <source>
        <dbReference type="Pfam" id="PF07940"/>
    </source>
</evidence>
<evidence type="ECO:0000313" key="8">
    <source>
        <dbReference type="Proteomes" id="UP000435036"/>
    </source>
</evidence>
<dbReference type="SUPFAM" id="SSF48230">
    <property type="entry name" value="Chondroitin AC/alginate lyase"/>
    <property type="match status" value="1"/>
</dbReference>
<keyword evidence="4" id="KW-0456">Lyase</keyword>
<dbReference type="GO" id="GO:0016829">
    <property type="term" value="F:lyase activity"/>
    <property type="evidence" value="ECO:0007669"/>
    <property type="project" value="UniProtKB-KW"/>
</dbReference>
<evidence type="ECO:0000256" key="5">
    <source>
        <dbReference type="SAM" id="SignalP"/>
    </source>
</evidence>
<gene>
    <name evidence="7" type="ORF">GQF63_11605</name>
</gene>
<proteinExistence type="predicted"/>
<dbReference type="EMBL" id="WSQA01000008">
    <property type="protein sequence ID" value="MVZ62672.1"/>
    <property type="molecule type" value="Genomic_DNA"/>
</dbReference>
<feature type="signal peptide" evidence="5">
    <location>
        <begin position="1"/>
        <end position="19"/>
    </location>
</feature>
<sequence>MKRLINLTLLLILNISTFAGGNTFEALDLLINNFSKTDVKNSLLATDKWVPYPKYADRAAWKEMTADFYPQLIAKGEKLLDYQWQVVKATDYLAYERNGSRVIMEKPMGENAMALNGLLMAELAEGKGRFLDQIINGVWYFTEMSTWSLSAHVPAFQSSKRTLPQADTHVVDLMAGDMGSFLSWIHYFLKAEMDKVNPEISNRLKSNIEGRIINPYMNRNDMWWQAFELSPQQLVNNWNPWCNFNVLTCMLLIEDDEDKKIEGIYKTMRSVDKFINYVKQDGACEEGPSYWGHAAGKLYDYLAILAEATGNKVNLFDQPVIKNMGEYITQSYIGGDSWVVNFADASAKGAGDPLLIYRYGTAVKSKEMQQFAKYLLDRETNKLSFSRDIYRNLEDLRLFQAVEQESAALPTNPYKWYPETEFLYIREKGYFFAAKGGFNNESHNHNDVGSFILYLEEQPVFIDAGVGTYSKKTFSKERYDIWTMQSNYHNIPQINGIDQQFGAQFKAKDVKFNAKKQEFSLDIAQAYPAPANVNSWIRSYKAGNNGLIVSDEFSIQNPNHANIIHFLLAKEPSLQNGKILLNNGTHSLTYDTKQFDVSVDAVEQDDNRLSKVWGTTVYRLSFKAKDIKAKGKYTFSIK</sequence>
<keyword evidence="3" id="KW-0574">Periplasm</keyword>
<dbReference type="GO" id="GO:0042597">
    <property type="term" value="C:periplasmic space"/>
    <property type="evidence" value="ECO:0007669"/>
    <property type="project" value="UniProtKB-SubCell"/>
</dbReference>
<evidence type="ECO:0000256" key="2">
    <source>
        <dbReference type="ARBA" id="ARBA00022729"/>
    </source>
</evidence>
<organism evidence="7 8">
    <name type="scientific">Sphingobacterium humi</name>
    <dbReference type="NCBI Taxonomy" id="1796905"/>
    <lineage>
        <taxon>Bacteria</taxon>
        <taxon>Pseudomonadati</taxon>
        <taxon>Bacteroidota</taxon>
        <taxon>Sphingobacteriia</taxon>
        <taxon>Sphingobacteriales</taxon>
        <taxon>Sphingobacteriaceae</taxon>
        <taxon>Sphingobacterium</taxon>
    </lineage>
</organism>
<evidence type="ECO:0000313" key="7">
    <source>
        <dbReference type="EMBL" id="MVZ62672.1"/>
    </source>
</evidence>